<evidence type="ECO:0000259" key="2">
    <source>
        <dbReference type="Pfam" id="PF09791"/>
    </source>
</evidence>
<accession>A0A1H7AVZ3</accession>
<keyword evidence="4" id="KW-1185">Reference proteome</keyword>
<name>A0A1H7AVZ3_9BURK</name>
<dbReference type="PANTHER" id="PTHR21193">
    <property type="entry name" value="OXIDOREDUCTASE-LIKE DOMAIN-CONTAINING PROTEIN 1"/>
    <property type="match status" value="1"/>
</dbReference>
<gene>
    <name evidence="3" type="ORF">SAMN05192539_101516</name>
</gene>
<feature type="domain" description="Oxidoreductase-like" evidence="2">
    <location>
        <begin position="33"/>
        <end position="72"/>
    </location>
</feature>
<dbReference type="PANTHER" id="PTHR21193:SF3">
    <property type="entry name" value="OXIDOREDUCTASE-LIKE DOMAIN-CONTAINING PROTEIN 1"/>
    <property type="match status" value="1"/>
</dbReference>
<dbReference type="InterPro" id="IPR039251">
    <property type="entry name" value="OXLD1"/>
</dbReference>
<evidence type="ECO:0000256" key="1">
    <source>
        <dbReference type="SAM" id="MobiDB-lite"/>
    </source>
</evidence>
<dbReference type="Proteomes" id="UP000198866">
    <property type="component" value="Unassembled WGS sequence"/>
</dbReference>
<feature type="region of interest" description="Disordered" evidence="1">
    <location>
        <begin position="17"/>
        <end position="43"/>
    </location>
</feature>
<protein>
    <submittedName>
        <fullName evidence="3">Oxidoreductase-like protein, N-terminal</fullName>
    </submittedName>
</protein>
<reference evidence="4" key="1">
    <citation type="submission" date="2016-10" db="EMBL/GenBank/DDBJ databases">
        <authorList>
            <person name="Varghese N."/>
            <person name="Submissions S."/>
        </authorList>
    </citation>
    <scope>NUCLEOTIDE SEQUENCE [LARGE SCALE GENOMIC DNA]</scope>
    <source>
        <strain evidence="4">LMG 26031</strain>
    </source>
</reference>
<dbReference type="InterPro" id="IPR019180">
    <property type="entry name" value="Oxidoreductase-like_N"/>
</dbReference>
<dbReference type="AlphaFoldDB" id="A0A1H7AVZ3"/>
<sequence>MLPDLYWTLSQTLEVDVTADEAARQPADDDPRPTPPTRPDPDECCHSGCDTCIFDLYEDELTRYRAALAAWEARHAQPSAPESTPANKPRKPQKSRARR</sequence>
<feature type="region of interest" description="Disordered" evidence="1">
    <location>
        <begin position="72"/>
        <end position="99"/>
    </location>
</feature>
<feature type="compositionally biased region" description="Basic and acidic residues" evidence="1">
    <location>
        <begin position="21"/>
        <end position="32"/>
    </location>
</feature>
<dbReference type="STRING" id="667676.SAMN05192539_101516"/>
<proteinExistence type="predicted"/>
<organism evidence="3 4">
    <name type="scientific">Paraburkholderia diazotrophica</name>
    <dbReference type="NCBI Taxonomy" id="667676"/>
    <lineage>
        <taxon>Bacteria</taxon>
        <taxon>Pseudomonadati</taxon>
        <taxon>Pseudomonadota</taxon>
        <taxon>Betaproteobacteria</taxon>
        <taxon>Burkholderiales</taxon>
        <taxon>Burkholderiaceae</taxon>
        <taxon>Paraburkholderia</taxon>
    </lineage>
</organism>
<evidence type="ECO:0000313" key="3">
    <source>
        <dbReference type="EMBL" id="SEJ66030.1"/>
    </source>
</evidence>
<dbReference type="EMBL" id="FNYE01000015">
    <property type="protein sequence ID" value="SEJ66030.1"/>
    <property type="molecule type" value="Genomic_DNA"/>
</dbReference>
<feature type="compositionally biased region" description="Basic residues" evidence="1">
    <location>
        <begin position="88"/>
        <end position="99"/>
    </location>
</feature>
<dbReference type="Pfam" id="PF09791">
    <property type="entry name" value="Oxidored-like"/>
    <property type="match status" value="1"/>
</dbReference>
<evidence type="ECO:0000313" key="4">
    <source>
        <dbReference type="Proteomes" id="UP000198866"/>
    </source>
</evidence>